<keyword evidence="6 7" id="KW-0472">Membrane</keyword>
<comment type="subcellular location">
    <subcellularLocation>
        <location evidence="1">Cell membrane</location>
        <topology evidence="1">Multi-pass membrane protein</topology>
    </subcellularLocation>
</comment>
<feature type="transmembrane region" description="Helical" evidence="7">
    <location>
        <begin position="401"/>
        <end position="434"/>
    </location>
</feature>
<keyword evidence="2" id="KW-0813">Transport</keyword>
<organism evidence="9 10">
    <name type="scientific">Basidiobolus ranarum</name>
    <dbReference type="NCBI Taxonomy" id="34480"/>
    <lineage>
        <taxon>Eukaryota</taxon>
        <taxon>Fungi</taxon>
        <taxon>Fungi incertae sedis</taxon>
        <taxon>Zoopagomycota</taxon>
        <taxon>Entomophthoromycotina</taxon>
        <taxon>Basidiobolomycetes</taxon>
        <taxon>Basidiobolales</taxon>
        <taxon>Basidiobolaceae</taxon>
        <taxon>Basidiobolus</taxon>
    </lineage>
</organism>
<keyword evidence="4 7" id="KW-0812">Transmembrane</keyword>
<protein>
    <recommendedName>
        <fullName evidence="8">Citrate transporter-like domain-containing protein</fullName>
    </recommendedName>
</protein>
<feature type="domain" description="Citrate transporter-like" evidence="8">
    <location>
        <begin position="44"/>
        <end position="536"/>
    </location>
</feature>
<evidence type="ECO:0000256" key="3">
    <source>
        <dbReference type="ARBA" id="ARBA00022475"/>
    </source>
</evidence>
<comment type="caution">
    <text evidence="9">The sequence shown here is derived from an EMBL/GenBank/DDBJ whole genome shotgun (WGS) entry which is preliminary data.</text>
</comment>
<sequence>MSYNYGHERLVEAMNVPVPPHNYTVYKTHIVVLNCVLSLIFFAKARAGANINRSIVALISGASMVALDILTPEEAYSSLHGSTLLLLMAFMIIMTKINDKGFVYYFRRLLLKGAPTPLNLMLRLSLLSGLLGFFFMTDISAVYVCTVVITLCEDYNLDIEPFAIAAVTSSNIGSAASVIGNISSMLAHEMVADLDFSLYFLRMSIPAIVGLFINAIFLGLYYRKSLPVARLHACCNAEYNHIAINSPEFYKIAEEYGKAAQNRNTLYINECIDVQSSDPIAITILDSDNKANESTRLLGSPVPIYCDILSTSPESISIYEDVNAPPSTPIDPQSMVLPIPCARNPPPLPPTLLIPPIGFQSSDCSSSSSAKCSPTRKKHGLFFDKTIIGFFEFCKTHCCNIIFVCAIIFMYTGIALENHVGWTALVVALIIALVEDTNGHHELFADLDFPTIAYYFGLFIMIRGIEETPILSQAWQFTYSKLSSCDNPIILLSCFAALVSLFNVVLSSVPTLLILLPLLGNVTIEISDQKLVWLLVWCIAITSNLLPTGSAVGLAMNETIKISTVEGIRTRFDSSRVWLKYSLFSTTIILAVGVAIISTY</sequence>
<evidence type="ECO:0000256" key="7">
    <source>
        <dbReference type="SAM" id="Phobius"/>
    </source>
</evidence>
<evidence type="ECO:0000256" key="4">
    <source>
        <dbReference type="ARBA" id="ARBA00022692"/>
    </source>
</evidence>
<gene>
    <name evidence="9" type="ORF">K7432_002516</name>
</gene>
<reference evidence="9 10" key="1">
    <citation type="submission" date="2023-04" db="EMBL/GenBank/DDBJ databases">
        <title>Genome of Basidiobolus ranarum AG-B5.</title>
        <authorList>
            <person name="Stajich J.E."/>
            <person name="Carter-House D."/>
            <person name="Gryganskyi A."/>
        </authorList>
    </citation>
    <scope>NUCLEOTIDE SEQUENCE [LARGE SCALE GENOMIC DNA]</scope>
    <source>
        <strain evidence="9 10">AG-B5</strain>
    </source>
</reference>
<dbReference type="PANTHER" id="PTHR43302">
    <property type="entry name" value="TRANSPORTER ARSB-RELATED"/>
    <property type="match status" value="1"/>
</dbReference>
<name>A0ABR2X1E3_9FUNG</name>
<evidence type="ECO:0000256" key="2">
    <source>
        <dbReference type="ARBA" id="ARBA00022448"/>
    </source>
</evidence>
<keyword evidence="5 7" id="KW-1133">Transmembrane helix</keyword>
<evidence type="ECO:0000256" key="5">
    <source>
        <dbReference type="ARBA" id="ARBA00022989"/>
    </source>
</evidence>
<feature type="transmembrane region" description="Helical" evidence="7">
    <location>
        <begin position="55"/>
        <end position="72"/>
    </location>
</feature>
<dbReference type="EMBL" id="JASJQH010000068">
    <property type="protein sequence ID" value="KAK9767582.1"/>
    <property type="molecule type" value="Genomic_DNA"/>
</dbReference>
<evidence type="ECO:0000256" key="6">
    <source>
        <dbReference type="ARBA" id="ARBA00023136"/>
    </source>
</evidence>
<evidence type="ECO:0000256" key="1">
    <source>
        <dbReference type="ARBA" id="ARBA00004651"/>
    </source>
</evidence>
<feature type="transmembrane region" description="Helical" evidence="7">
    <location>
        <begin position="531"/>
        <end position="556"/>
    </location>
</feature>
<accession>A0ABR2X1E3</accession>
<feature type="transmembrane region" description="Helical" evidence="7">
    <location>
        <begin position="199"/>
        <end position="222"/>
    </location>
</feature>
<feature type="transmembrane region" description="Helical" evidence="7">
    <location>
        <begin position="84"/>
        <end position="106"/>
    </location>
</feature>
<feature type="transmembrane region" description="Helical" evidence="7">
    <location>
        <begin position="24"/>
        <end position="43"/>
    </location>
</feature>
<evidence type="ECO:0000313" key="9">
    <source>
        <dbReference type="EMBL" id="KAK9767582.1"/>
    </source>
</evidence>
<keyword evidence="3" id="KW-1003">Cell membrane</keyword>
<feature type="transmembrane region" description="Helical" evidence="7">
    <location>
        <begin position="489"/>
        <end position="519"/>
    </location>
</feature>
<evidence type="ECO:0000313" key="10">
    <source>
        <dbReference type="Proteomes" id="UP001479436"/>
    </source>
</evidence>
<keyword evidence="10" id="KW-1185">Reference proteome</keyword>
<dbReference type="Pfam" id="PF03600">
    <property type="entry name" value="CitMHS"/>
    <property type="match status" value="1"/>
</dbReference>
<dbReference type="Proteomes" id="UP001479436">
    <property type="component" value="Unassembled WGS sequence"/>
</dbReference>
<feature type="transmembrane region" description="Helical" evidence="7">
    <location>
        <begin position="126"/>
        <end position="150"/>
    </location>
</feature>
<dbReference type="PANTHER" id="PTHR43302:SF5">
    <property type="entry name" value="TRANSPORTER ARSB-RELATED"/>
    <property type="match status" value="1"/>
</dbReference>
<feature type="transmembrane region" description="Helical" evidence="7">
    <location>
        <begin position="577"/>
        <end position="597"/>
    </location>
</feature>
<evidence type="ECO:0000259" key="8">
    <source>
        <dbReference type="Pfam" id="PF03600"/>
    </source>
</evidence>
<dbReference type="InterPro" id="IPR004680">
    <property type="entry name" value="Cit_transptr-like_dom"/>
</dbReference>
<proteinExistence type="predicted"/>